<dbReference type="EnsemblPlants" id="AUR62027241-RA">
    <property type="protein sequence ID" value="AUR62027241-RA:cds"/>
    <property type="gene ID" value="AUR62027241"/>
</dbReference>
<dbReference type="Gramene" id="AUR62027241-RA">
    <property type="protein sequence ID" value="AUR62027241-RA:cds"/>
    <property type="gene ID" value="AUR62027241"/>
</dbReference>
<accession>A0A803MCP8</accession>
<dbReference type="Gene3D" id="3.30.900.10">
    <property type="entry name" value="HORMA domain"/>
    <property type="match status" value="1"/>
</dbReference>
<dbReference type="AlphaFoldDB" id="A0A803MCP8"/>
<reference evidence="1" key="2">
    <citation type="submission" date="2021-03" db="UniProtKB">
        <authorList>
            <consortium name="EnsemblPlants"/>
        </authorList>
    </citation>
    <scope>IDENTIFICATION</scope>
</reference>
<dbReference type="InterPro" id="IPR036570">
    <property type="entry name" value="HORMA_dom_sf"/>
</dbReference>
<reference evidence="1" key="1">
    <citation type="journal article" date="2017" name="Nature">
        <title>The genome of Chenopodium quinoa.</title>
        <authorList>
            <person name="Jarvis D.E."/>
            <person name="Ho Y.S."/>
            <person name="Lightfoot D.J."/>
            <person name="Schmoeckel S.M."/>
            <person name="Li B."/>
            <person name="Borm T.J.A."/>
            <person name="Ohyanagi H."/>
            <person name="Mineta K."/>
            <person name="Michell C.T."/>
            <person name="Saber N."/>
            <person name="Kharbatia N.M."/>
            <person name="Rupper R.R."/>
            <person name="Sharp A.R."/>
            <person name="Dally N."/>
            <person name="Boughton B.A."/>
            <person name="Woo Y.H."/>
            <person name="Gao G."/>
            <person name="Schijlen E.G.W.M."/>
            <person name="Guo X."/>
            <person name="Momin A.A."/>
            <person name="Negrao S."/>
            <person name="Al-Babili S."/>
            <person name="Gehring C."/>
            <person name="Roessner U."/>
            <person name="Jung C."/>
            <person name="Murphy K."/>
            <person name="Arold S.T."/>
            <person name="Gojobori T."/>
            <person name="van der Linden C.G."/>
            <person name="van Loo E.N."/>
            <person name="Jellen E.N."/>
            <person name="Maughan P.J."/>
            <person name="Tester M."/>
        </authorList>
    </citation>
    <scope>NUCLEOTIDE SEQUENCE [LARGE SCALE GENOMIC DNA]</scope>
    <source>
        <strain evidence="1">cv. PI 614886</strain>
    </source>
</reference>
<evidence type="ECO:0000313" key="2">
    <source>
        <dbReference type="Proteomes" id="UP000596660"/>
    </source>
</evidence>
<name>A0A803MCP8_CHEQI</name>
<evidence type="ECO:0000313" key="1">
    <source>
        <dbReference type="EnsemblPlants" id="AUR62027241-RA:cds"/>
    </source>
</evidence>
<sequence length="479" mass="52740">MGGRRHVSGGLGDMLRVSRWGKGEEGEEEVVAQLMKEEELAQKQSAVLIMNLLHYIRCQFPEKSFNDKNVPALGTYEALQKYLRTLLLTMFSICEATNDLTVEEKAISFSYPNAQSTKTCMIFNRIGNKRSSICQMIHTSVHLMRTLDKMPEKPIDYEPPFIRGCTDKDGNMSSKHFVSQHDGVLDPMFPKMTKKLLCYAKFYVSNVKGLLLVKKSVLNPCYVDNEEKDLMEGDDMLVDSSSSDNDSGVGDFLSKADEYDPAGVWTADNDVGCWLNEYELDFFYVAPLDAFTIGIFVKMPSGVESSLGTPDEYDYRWIAETTVLDCLQSGSLLYLKAHIRHIVDNVGSPLVLETYASRRGCLIFTATTVLTAVNLPSANAKDIPLFGLRKKLEKAEEKAEEIVKEGFETVEKGIDTVESGIESAEKGVVAAEKGIESAAESVSFSGLAQAGVVAGAEFLGVLIATSIVNGILGSQPQKT</sequence>
<organism evidence="1 2">
    <name type="scientific">Chenopodium quinoa</name>
    <name type="common">Quinoa</name>
    <dbReference type="NCBI Taxonomy" id="63459"/>
    <lineage>
        <taxon>Eukaryota</taxon>
        <taxon>Viridiplantae</taxon>
        <taxon>Streptophyta</taxon>
        <taxon>Embryophyta</taxon>
        <taxon>Tracheophyta</taxon>
        <taxon>Spermatophyta</taxon>
        <taxon>Magnoliopsida</taxon>
        <taxon>eudicotyledons</taxon>
        <taxon>Gunneridae</taxon>
        <taxon>Pentapetalae</taxon>
        <taxon>Caryophyllales</taxon>
        <taxon>Chenopodiaceae</taxon>
        <taxon>Chenopodioideae</taxon>
        <taxon>Atripliceae</taxon>
        <taxon>Chenopodium</taxon>
    </lineage>
</organism>
<dbReference type="PANTHER" id="PTHR36734:SF1">
    <property type="entry name" value="OS02G0815300 PROTEIN"/>
    <property type="match status" value="1"/>
</dbReference>
<proteinExistence type="predicted"/>
<protein>
    <submittedName>
        <fullName evidence="1">Uncharacterized protein</fullName>
    </submittedName>
</protein>
<dbReference type="GO" id="GO:0009534">
    <property type="term" value="C:chloroplast thylakoid"/>
    <property type="evidence" value="ECO:0007669"/>
    <property type="project" value="TreeGrafter"/>
</dbReference>
<dbReference type="Proteomes" id="UP000596660">
    <property type="component" value="Unplaced"/>
</dbReference>
<dbReference type="PANTHER" id="PTHR36734">
    <property type="entry name" value="YCF37-LIKE PROTEIN"/>
    <property type="match status" value="1"/>
</dbReference>
<keyword evidence="2" id="KW-1185">Reference proteome</keyword>